<reference evidence="1" key="1">
    <citation type="submission" date="2022-09" db="EMBL/GenBank/DDBJ databases">
        <title>Intensive care unit water sources are persistently colonized with multi-drug resistant bacteria and are the site of extensive horizontal gene transfer of antibiotic resistance genes.</title>
        <authorList>
            <person name="Diorio-Toth L."/>
        </authorList>
    </citation>
    <scope>NUCLEOTIDE SEQUENCE</scope>
    <source>
        <strain evidence="1">GD04065</strain>
    </source>
</reference>
<name>A0AAW6RZ01_ACIJO</name>
<dbReference type="Proteomes" id="UP001157887">
    <property type="component" value="Unassembled WGS sequence"/>
</dbReference>
<organism evidence="1 2">
    <name type="scientific">Acinetobacter johnsonii</name>
    <dbReference type="NCBI Taxonomy" id="40214"/>
    <lineage>
        <taxon>Bacteria</taxon>
        <taxon>Pseudomonadati</taxon>
        <taxon>Pseudomonadota</taxon>
        <taxon>Gammaproteobacteria</taxon>
        <taxon>Moraxellales</taxon>
        <taxon>Moraxellaceae</taxon>
        <taxon>Acinetobacter</taxon>
    </lineage>
</organism>
<protein>
    <submittedName>
        <fullName evidence="1">Abortive infection protein</fullName>
    </submittedName>
</protein>
<comment type="caution">
    <text evidence="1">The sequence shown here is derived from an EMBL/GenBank/DDBJ whole genome shotgun (WGS) entry which is preliminary data.</text>
</comment>
<gene>
    <name evidence="1" type="ORF">N7566_15520</name>
</gene>
<evidence type="ECO:0000313" key="2">
    <source>
        <dbReference type="Proteomes" id="UP001157887"/>
    </source>
</evidence>
<dbReference type="AlphaFoldDB" id="A0AAW6RZ01"/>
<sequence>MEKRLVAADVYIGFVMKKSRELIALHSSKHKWLQDLERLLNQIDQQTNQCGDTLIECSKSFIEAIAKNIILKLRPYENAKDINLLDLGRLFKKAKECIYEHSAIENVMPKSDIENYFSALNQWIRFLGEMRNNVGEISHGKILPKSYSVGVELAQIIAQTTDRLSYILLLLLLKIDLSYTQSYRYEDYLEFNDFLDEQFELPSGLSYSKALFEQDYDAYSEELDNYLDAQGIEVA</sequence>
<dbReference type="RefSeq" id="WP_228149536.1">
    <property type="nucleotide sequence ID" value="NZ_CANMLB010000023.1"/>
</dbReference>
<evidence type="ECO:0000313" key="1">
    <source>
        <dbReference type="EMBL" id="MDG9788363.1"/>
    </source>
</evidence>
<accession>A0AAW6RZ01</accession>
<dbReference type="EMBL" id="JAOECG010000030">
    <property type="protein sequence ID" value="MDG9788363.1"/>
    <property type="molecule type" value="Genomic_DNA"/>
</dbReference>
<proteinExistence type="predicted"/>